<evidence type="ECO:0000313" key="3">
    <source>
        <dbReference type="Proteomes" id="UP000016860"/>
    </source>
</evidence>
<accession>U4QYH3</accession>
<dbReference type="OrthoDB" id="1925247at2"/>
<protein>
    <submittedName>
        <fullName evidence="2">Uncharacterized protein</fullName>
    </submittedName>
</protein>
<evidence type="ECO:0000256" key="1">
    <source>
        <dbReference type="SAM" id="Coils"/>
    </source>
</evidence>
<dbReference type="RefSeq" id="WP_020817079.1">
    <property type="nucleotide sequence ID" value="NZ_ATAY01000094.1"/>
</dbReference>
<proteinExistence type="predicted"/>
<keyword evidence="1" id="KW-0175">Coiled coil</keyword>
<name>U4QYH3_9FIRM</name>
<reference evidence="2 3" key="1">
    <citation type="journal article" date="2013" name="Genome Announc.">
        <title>Draft Genome Sequence of the Cellulolytic Bacterium Clostridium papyrosolvens C7 (ATCC 700395).</title>
        <authorList>
            <person name="Zepeda V."/>
            <person name="Dassa B."/>
            <person name="Borovok I."/>
            <person name="Lamed R."/>
            <person name="Bayer E.A."/>
            <person name="Cate J.H."/>
        </authorList>
    </citation>
    <scope>NUCLEOTIDE SEQUENCE [LARGE SCALE GENOMIC DNA]</scope>
    <source>
        <strain evidence="2 3">C7</strain>
    </source>
</reference>
<dbReference type="Proteomes" id="UP000016860">
    <property type="component" value="Unassembled WGS sequence"/>
</dbReference>
<dbReference type="PATRIC" id="fig|1330534.3.peg.3679"/>
<dbReference type="AlphaFoldDB" id="U4QYH3"/>
<comment type="caution">
    <text evidence="2">The sequence shown here is derived from an EMBL/GenBank/DDBJ whole genome shotgun (WGS) entry which is preliminary data.</text>
</comment>
<feature type="coiled-coil region" evidence="1">
    <location>
        <begin position="5"/>
        <end position="49"/>
    </location>
</feature>
<sequence length="169" mass="20185">MEDKRDMLIDLVKKIKDEISKIKDELVKNKKEVTEVKEIINNLKTLEKSLNPKQKWYKEKIESLDIILNQLQEIRFDIFLETVDDMFKVIGSNLMYGMKLKEKDGNKDIMLIEFEENNVGSIEILEEHKPDIKIGVTVYNNYEEFEIHEMLRIYSIISYINTKFNYKDV</sequence>
<gene>
    <name evidence="2" type="ORF">L323_18540</name>
</gene>
<evidence type="ECO:0000313" key="2">
    <source>
        <dbReference type="EMBL" id="EPR08119.1"/>
    </source>
</evidence>
<dbReference type="EMBL" id="ATAY01000094">
    <property type="protein sequence ID" value="EPR08119.1"/>
    <property type="molecule type" value="Genomic_DNA"/>
</dbReference>
<organism evidence="2 3">
    <name type="scientific">Ruminiclostridium papyrosolvens C7</name>
    <dbReference type="NCBI Taxonomy" id="1330534"/>
    <lineage>
        <taxon>Bacteria</taxon>
        <taxon>Bacillati</taxon>
        <taxon>Bacillota</taxon>
        <taxon>Clostridia</taxon>
        <taxon>Eubacteriales</taxon>
        <taxon>Oscillospiraceae</taxon>
        <taxon>Ruminiclostridium</taxon>
    </lineage>
</organism>